<evidence type="ECO:0000313" key="2">
    <source>
        <dbReference type="Proteomes" id="UP001153719"/>
    </source>
</evidence>
<dbReference type="RefSeq" id="WP_281250357.1">
    <property type="nucleotide sequence ID" value="NZ_LR882967.1"/>
</dbReference>
<keyword evidence="2" id="KW-1185">Reference proteome</keyword>
<evidence type="ECO:0000313" key="1">
    <source>
        <dbReference type="EMBL" id="CAD5936700.1"/>
    </source>
</evidence>
<protein>
    <submittedName>
        <fullName evidence="1">Uncharacterized protein</fullName>
    </submittedName>
</protein>
<proteinExistence type="predicted"/>
<gene>
    <name evidence="1" type="ORF">NO713_01645</name>
</gene>
<name>A0A9W4G4T6_9CYAN</name>
<dbReference type="AlphaFoldDB" id="A0A9W4G4T6"/>
<dbReference type="KEGG" id="ppsu:NO713_01645"/>
<organism evidence="1 2">
    <name type="scientific">Planktothrix pseudagardhii</name>
    <dbReference type="NCBI Taxonomy" id="132604"/>
    <lineage>
        <taxon>Bacteria</taxon>
        <taxon>Bacillati</taxon>
        <taxon>Cyanobacteriota</taxon>
        <taxon>Cyanophyceae</taxon>
        <taxon>Oscillatoriophycideae</taxon>
        <taxon>Oscillatoriales</taxon>
        <taxon>Microcoleaceae</taxon>
        <taxon>Planktothrix</taxon>
    </lineage>
</organism>
<sequence length="40" mass="4540">MACLYLGKKQKIGYVLNAILKLPKSDDCVEEVLNYINNPK</sequence>
<dbReference type="EMBL" id="LR882967">
    <property type="protein sequence ID" value="CAD5936700.1"/>
    <property type="molecule type" value="Genomic_DNA"/>
</dbReference>
<reference evidence="1" key="1">
    <citation type="submission" date="2020-09" db="EMBL/GenBank/DDBJ databases">
        <authorList>
            <person name="Blom J."/>
        </authorList>
    </citation>
    <scope>NUCLEOTIDE SEQUENCE</scope>
    <source>
        <strain evidence="1">No.713</strain>
    </source>
</reference>
<dbReference type="Proteomes" id="UP001153719">
    <property type="component" value="Chromosome"/>
</dbReference>
<accession>A0A9W4G4T6</accession>